<dbReference type="GO" id="GO:0005975">
    <property type="term" value="P:carbohydrate metabolic process"/>
    <property type="evidence" value="ECO:0007669"/>
    <property type="project" value="InterPro"/>
</dbReference>
<dbReference type="InterPro" id="IPR015883">
    <property type="entry name" value="Glyco_hydro_20_cat"/>
</dbReference>
<comment type="similarity">
    <text evidence="1">Belongs to the glycosyl hydrolase 20 family.</text>
</comment>
<feature type="domain" description="Glycoside hydrolase family 20 catalytic" evidence="5">
    <location>
        <begin position="3"/>
        <end position="267"/>
    </location>
</feature>
<dbReference type="Proteomes" id="UP000316199">
    <property type="component" value="Unassembled WGS sequence"/>
</dbReference>
<feature type="active site" description="Proton donor" evidence="4">
    <location>
        <position position="156"/>
    </location>
</feature>
<accession>A0A520RZJ6</accession>
<keyword evidence="2" id="KW-0732">Signal</keyword>
<dbReference type="PANTHER" id="PTHR22600:SF26">
    <property type="entry name" value="BETA-N-ACETYLHEXOSAMINIDASE"/>
    <property type="match status" value="1"/>
</dbReference>
<protein>
    <submittedName>
        <fullName evidence="6">Beta-N-acetylhexosaminidase</fullName>
    </submittedName>
</protein>
<gene>
    <name evidence="6" type="ORF">EVA68_06410</name>
</gene>
<dbReference type="GO" id="GO:0030203">
    <property type="term" value="P:glycosaminoglycan metabolic process"/>
    <property type="evidence" value="ECO:0007669"/>
    <property type="project" value="TreeGrafter"/>
</dbReference>
<dbReference type="GO" id="GO:0004563">
    <property type="term" value="F:beta-N-acetylhexosaminidase activity"/>
    <property type="evidence" value="ECO:0007669"/>
    <property type="project" value="InterPro"/>
</dbReference>
<evidence type="ECO:0000256" key="4">
    <source>
        <dbReference type="PIRSR" id="PIRSR625705-1"/>
    </source>
</evidence>
<keyword evidence="3" id="KW-0378">Hydrolase</keyword>
<dbReference type="EMBL" id="SHAG01000028">
    <property type="protein sequence ID" value="RZO75649.1"/>
    <property type="molecule type" value="Genomic_DNA"/>
</dbReference>
<organism evidence="6 7">
    <name type="scientific">OM182 bacterium</name>
    <dbReference type="NCBI Taxonomy" id="2510334"/>
    <lineage>
        <taxon>Bacteria</taxon>
        <taxon>Pseudomonadati</taxon>
        <taxon>Pseudomonadota</taxon>
        <taxon>Gammaproteobacteria</taxon>
        <taxon>OMG group</taxon>
        <taxon>OM182 clade</taxon>
    </lineage>
</organism>
<evidence type="ECO:0000313" key="6">
    <source>
        <dbReference type="EMBL" id="RZO75649.1"/>
    </source>
</evidence>
<dbReference type="Pfam" id="PF00728">
    <property type="entry name" value="Glyco_hydro_20"/>
    <property type="match status" value="1"/>
</dbReference>
<feature type="non-terminal residue" evidence="6">
    <location>
        <position position="1"/>
    </location>
</feature>
<dbReference type="AlphaFoldDB" id="A0A520RZJ6"/>
<evidence type="ECO:0000256" key="3">
    <source>
        <dbReference type="ARBA" id="ARBA00022801"/>
    </source>
</evidence>
<evidence type="ECO:0000256" key="2">
    <source>
        <dbReference type="ARBA" id="ARBA00022729"/>
    </source>
</evidence>
<reference evidence="6 7" key="1">
    <citation type="submission" date="2019-02" db="EMBL/GenBank/DDBJ databases">
        <title>Prokaryotic population dynamics and viral predation in marine succession experiment using metagenomics: the confinement effect.</title>
        <authorList>
            <person name="Haro-Moreno J.M."/>
            <person name="Rodriguez-Valera F."/>
            <person name="Lopez-Perez M."/>
        </authorList>
    </citation>
    <scope>NUCLEOTIDE SEQUENCE [LARGE SCALE GENOMIC DNA]</scope>
    <source>
        <strain evidence="6">MED-G157</strain>
    </source>
</reference>
<comment type="caution">
    <text evidence="6">The sequence shown here is derived from an EMBL/GenBank/DDBJ whole genome shotgun (WGS) entry which is preliminary data.</text>
</comment>
<dbReference type="InterPro" id="IPR025705">
    <property type="entry name" value="Beta_hexosaminidase_sua/sub"/>
</dbReference>
<dbReference type="InterPro" id="IPR017853">
    <property type="entry name" value="GH"/>
</dbReference>
<evidence type="ECO:0000313" key="7">
    <source>
        <dbReference type="Proteomes" id="UP000316199"/>
    </source>
</evidence>
<proteinExistence type="inferred from homology"/>
<sequence>PDFECRAVMLDISRCKVPKMNTLFMIIDNLAALKINQLQLYVEHTFAFKQHRTVWKNSSPLTAGQLSEIRDYCYDRFIELVPNLNSFGHFERWLRHPEYRKYAECPDGFVHPLTDKRVPFGSTLKPNQKSLKLIAGLYDEYLPIFDSQYFNVGGDEPWELGHGWSAKQCEQKGTAQVYVSFMHKIKHMVEKYGKQTMFWADIVLKYPESIKILSEDLTALVWGYEADHPFEQECKQIASRDLSFYVCPGTSSWNSITGRQTNATKNLNSAAVNGFKYGAKGYLITDWGDHGHHQYLPISFGGLTSGACHAWNHKAARCITLPDAIHRIWLPEQEKLSTLLVQLGEIPDGIDVGLRNASIFNHLLFWDMRKETIFSKKLTEEQLGVLQQQLWELFEEIDVMPTTLVSNELSNALCMAIHSLDRLALFRGYGNHARDPKKTMRDIIARHRILWKMRNRLGGLAESNSFLYQSEKCL</sequence>
<dbReference type="Gene3D" id="3.20.20.80">
    <property type="entry name" value="Glycosidases"/>
    <property type="match status" value="1"/>
</dbReference>
<evidence type="ECO:0000259" key="5">
    <source>
        <dbReference type="Pfam" id="PF00728"/>
    </source>
</evidence>
<evidence type="ECO:0000256" key="1">
    <source>
        <dbReference type="ARBA" id="ARBA00006285"/>
    </source>
</evidence>
<dbReference type="SUPFAM" id="SSF51445">
    <property type="entry name" value="(Trans)glycosidases"/>
    <property type="match status" value="1"/>
</dbReference>
<dbReference type="CDD" id="cd06565">
    <property type="entry name" value="GH20_GcnA-like"/>
    <property type="match status" value="1"/>
</dbReference>
<dbReference type="PANTHER" id="PTHR22600">
    <property type="entry name" value="BETA-HEXOSAMINIDASE"/>
    <property type="match status" value="1"/>
</dbReference>
<dbReference type="GO" id="GO:0016020">
    <property type="term" value="C:membrane"/>
    <property type="evidence" value="ECO:0007669"/>
    <property type="project" value="TreeGrafter"/>
</dbReference>
<name>A0A520RZJ6_9GAMM</name>